<dbReference type="RefSeq" id="WP_076667408.1">
    <property type="nucleotide sequence ID" value="NZ_FTPP01000001.1"/>
</dbReference>
<keyword evidence="2" id="KW-1185">Reference proteome</keyword>
<dbReference type="InterPro" id="IPR013783">
    <property type="entry name" value="Ig-like_fold"/>
</dbReference>
<evidence type="ECO:0008006" key="3">
    <source>
        <dbReference type="Google" id="ProtNLM"/>
    </source>
</evidence>
<proteinExistence type="predicted"/>
<organism evidence="1 2">
    <name type="scientific">Pontibacter indicus</name>
    <dbReference type="NCBI Taxonomy" id="1317125"/>
    <lineage>
        <taxon>Bacteria</taxon>
        <taxon>Pseudomonadati</taxon>
        <taxon>Bacteroidota</taxon>
        <taxon>Cytophagia</taxon>
        <taxon>Cytophagales</taxon>
        <taxon>Hymenobacteraceae</taxon>
        <taxon>Pontibacter</taxon>
    </lineage>
</organism>
<protein>
    <recommendedName>
        <fullName evidence="3">Por secretion system C-terminal sorting domain-containing protein</fullName>
    </recommendedName>
</protein>
<dbReference type="Proteomes" id="UP000187181">
    <property type="component" value="Unassembled WGS sequence"/>
</dbReference>
<gene>
    <name evidence="1" type="ORF">SAMN05444128_1685</name>
</gene>
<dbReference type="EMBL" id="FTPP01000001">
    <property type="protein sequence ID" value="SIT86222.1"/>
    <property type="molecule type" value="Genomic_DNA"/>
</dbReference>
<dbReference type="AlphaFoldDB" id="A0A1R3X708"/>
<dbReference type="OrthoDB" id="1490051at2"/>
<evidence type="ECO:0000313" key="1">
    <source>
        <dbReference type="EMBL" id="SIT86222.1"/>
    </source>
</evidence>
<reference evidence="2" key="1">
    <citation type="submission" date="2017-01" db="EMBL/GenBank/DDBJ databases">
        <authorList>
            <person name="Varghese N."/>
            <person name="Submissions S."/>
        </authorList>
    </citation>
    <scope>NUCLEOTIDE SEQUENCE [LARGE SCALE GENOMIC DNA]</scope>
    <source>
        <strain evidence="2">LP100</strain>
    </source>
</reference>
<accession>A0A1R3X708</accession>
<dbReference type="Gene3D" id="2.60.40.10">
    <property type="entry name" value="Immunoglobulins"/>
    <property type="match status" value="1"/>
</dbReference>
<sequence>MRGIFTHAAQVAALGLLWCATILVIPANGQAIEMGRFVTTYTQDFNTLPTTTSSSVVTVQLGVEAFIPDGWTVHRSKPGTTININNGSSNTGGLYSYGHTNSIDRALGGITADVPGEFTYNLLLHNTSGRTITALDIAFAAEQWRVGSRNTDVQRLLFTYAIAEYPSSFNRTVKLNTPGWTIVPSLQFNSPVNKTTAGHYDGNAPQHRKEFTYTLPEAIPDGYYVMLRWYDPDELEQDHGLAIDDVKVTWNFEPDYVALPVELTKFNARTTGKAIELNWTTASELDSKHFEIERSADAKNFTTIGIVNAKGTTSLTTNYTFHDNEPLLGTSYYRLKQVDEDLTYTYYQVVAVTNQHAKLASVYPTLAQQELKVELPFAHMAYNAAVYDKMGRVVLRQNLKGYTHALDVSRLGHGNYTLVLSNEVGEKQTLRFLKK</sequence>
<dbReference type="STRING" id="1317125.SAMN05444128_1685"/>
<evidence type="ECO:0000313" key="2">
    <source>
        <dbReference type="Proteomes" id="UP000187181"/>
    </source>
</evidence>
<name>A0A1R3X708_9BACT</name>